<dbReference type="Proteomes" id="UP000095085">
    <property type="component" value="Unassembled WGS sequence"/>
</dbReference>
<dbReference type="InterPro" id="IPR017441">
    <property type="entry name" value="Protein_kinase_ATP_BS"/>
</dbReference>
<name>A0A1E4RNT3_9ASCO</name>
<dbReference type="Pfam" id="PF00498">
    <property type="entry name" value="FHA"/>
    <property type="match status" value="1"/>
</dbReference>
<dbReference type="GO" id="GO:0030447">
    <property type="term" value="P:filamentous growth"/>
    <property type="evidence" value="ECO:0007669"/>
    <property type="project" value="UniProtKB-ARBA"/>
</dbReference>
<protein>
    <submittedName>
        <fullName evidence="8">Kinase-like protein</fullName>
    </submittedName>
</protein>
<dbReference type="OrthoDB" id="74764at2759"/>
<reference evidence="9" key="1">
    <citation type="submission" date="2016-05" db="EMBL/GenBank/DDBJ databases">
        <title>Comparative genomics of biotechnologically important yeasts.</title>
        <authorList>
            <consortium name="DOE Joint Genome Institute"/>
            <person name="Riley R."/>
            <person name="Haridas S."/>
            <person name="Wolfe K.H."/>
            <person name="Lopes M.R."/>
            <person name="Hittinger C.T."/>
            <person name="Goker M."/>
            <person name="Salamov A."/>
            <person name="Wisecaver J."/>
            <person name="Long T.M."/>
            <person name="Aerts A.L."/>
            <person name="Barry K."/>
            <person name="Choi C."/>
            <person name="Clum A."/>
            <person name="Coughlan A.Y."/>
            <person name="Deshpande S."/>
            <person name="Douglass A.P."/>
            <person name="Hanson S.J."/>
            <person name="Klenk H.-P."/>
            <person name="Labutti K."/>
            <person name="Lapidus A."/>
            <person name="Lindquist E."/>
            <person name="Lipzen A."/>
            <person name="Meier-Kolthoff J.P."/>
            <person name="Ohm R.A."/>
            <person name="Otillar R.P."/>
            <person name="Pangilinan J."/>
            <person name="Peng Y."/>
            <person name="Rokas A."/>
            <person name="Rosa C.A."/>
            <person name="Scheuner C."/>
            <person name="Sibirny A.A."/>
            <person name="Slot J.C."/>
            <person name="Stielow J.B."/>
            <person name="Sun H."/>
            <person name="Kurtzman C.P."/>
            <person name="Blackwell M."/>
            <person name="Grigoriev I.V."/>
            <person name="Jeffries T.W."/>
        </authorList>
    </citation>
    <scope>NUCLEOTIDE SEQUENCE [LARGE SCALE GENOMIC DNA]</scope>
    <source>
        <strain evidence="9">NRRL Y-1933</strain>
    </source>
</reference>
<evidence type="ECO:0000256" key="4">
    <source>
        <dbReference type="PROSITE-ProRule" id="PRU10141"/>
    </source>
</evidence>
<gene>
    <name evidence="8" type="ORF">HYPBUDRAFT_104499</name>
</gene>
<keyword evidence="2 4" id="KW-0547">Nucleotide-binding</keyword>
<dbReference type="Gene3D" id="1.10.510.10">
    <property type="entry name" value="Transferase(Phosphotransferase) domain 1"/>
    <property type="match status" value="1"/>
</dbReference>
<dbReference type="GO" id="GO:0004674">
    <property type="term" value="F:protein serine/threonine kinase activity"/>
    <property type="evidence" value="ECO:0007669"/>
    <property type="project" value="UniProtKB-KW"/>
</dbReference>
<evidence type="ECO:0000313" key="9">
    <source>
        <dbReference type="Proteomes" id="UP000095085"/>
    </source>
</evidence>
<dbReference type="SUPFAM" id="SSF49879">
    <property type="entry name" value="SMAD/FHA domain"/>
    <property type="match status" value="1"/>
</dbReference>
<dbReference type="PROSITE" id="PS00108">
    <property type="entry name" value="PROTEIN_KINASE_ST"/>
    <property type="match status" value="1"/>
</dbReference>
<dbReference type="GeneID" id="30992899"/>
<dbReference type="InterPro" id="IPR008984">
    <property type="entry name" value="SMAD_FHA_dom_sf"/>
</dbReference>
<evidence type="ECO:0000256" key="2">
    <source>
        <dbReference type="ARBA" id="ARBA00022741"/>
    </source>
</evidence>
<comment type="similarity">
    <text evidence="1">Belongs to the protein kinase superfamily. CAMK Ser/Thr protein kinase family. CHEK2 subfamily.</text>
</comment>
<keyword evidence="8" id="KW-0418">Kinase</keyword>
<dbReference type="GO" id="GO:0005524">
    <property type="term" value="F:ATP binding"/>
    <property type="evidence" value="ECO:0007669"/>
    <property type="project" value="UniProtKB-UniRule"/>
</dbReference>
<dbReference type="AlphaFoldDB" id="A0A1E4RNT3"/>
<dbReference type="Gene3D" id="2.60.200.20">
    <property type="match status" value="1"/>
</dbReference>
<dbReference type="SUPFAM" id="SSF56112">
    <property type="entry name" value="Protein kinase-like (PK-like)"/>
    <property type="match status" value="1"/>
</dbReference>
<sequence length="431" mass="48945">MERVTESVEDGVGADFKDAYSFAIPVKGVIQVGRHERECQLQIKDLRASSVHFRLWVVRFNVDSPPFTYLADTSKNGTFVNKLKVGRGNVVLLNDGDEIEVIHGLYCRFRNLIGHSQCFEPNMRFIRQRHSDAEWMVTNKKLGEGSFGAVHYGLDTLRNKHVAVKIIKAVGSKTDRLKNEAQILMKIHHPNIVQVYETHHIDETLYIFEELFCGGDLFSYLLKGERLSSIPEIEALFIVYQILQALKFLHNNLNVIHRDIKLDNVLLEAPIPGTRIAICDFGIAKSLKAPNARANTIVGTIEYSAPEVFAENSDCNKGCLLNNKSIKGYNSKCDLWSLGIMTSIMLSGVSPFLDENDKFNTLRNAKLGNIDFNLSHWNGVSLQGKSFVDQLLKVSPFERNDVSACLNHPWIVRRKSLLQKKYQSRVYEYLK</sequence>
<dbReference type="PROSITE" id="PS50011">
    <property type="entry name" value="PROTEIN_KINASE_DOM"/>
    <property type="match status" value="1"/>
</dbReference>
<dbReference type="InterPro" id="IPR008271">
    <property type="entry name" value="Ser/Thr_kinase_AS"/>
</dbReference>
<dbReference type="RefSeq" id="XP_020077997.1">
    <property type="nucleotide sequence ID" value="XM_020218349.1"/>
</dbReference>
<dbReference type="PANTHER" id="PTHR24347">
    <property type="entry name" value="SERINE/THREONINE-PROTEIN KINASE"/>
    <property type="match status" value="1"/>
</dbReference>
<evidence type="ECO:0000256" key="1">
    <source>
        <dbReference type="ARBA" id="ARBA00005575"/>
    </source>
</evidence>
<feature type="binding site" evidence="4">
    <location>
        <position position="165"/>
    </location>
    <ligand>
        <name>ATP</name>
        <dbReference type="ChEBI" id="CHEBI:30616"/>
    </ligand>
</feature>
<dbReference type="PROSITE" id="PS50006">
    <property type="entry name" value="FHA_DOMAIN"/>
    <property type="match status" value="1"/>
</dbReference>
<keyword evidence="8" id="KW-0808">Transferase</keyword>
<evidence type="ECO:0000313" key="8">
    <source>
        <dbReference type="EMBL" id="ODV68930.1"/>
    </source>
</evidence>
<dbReference type="PROSITE" id="PS00107">
    <property type="entry name" value="PROTEIN_KINASE_ATP"/>
    <property type="match status" value="1"/>
</dbReference>
<feature type="domain" description="Protein kinase" evidence="7">
    <location>
        <begin position="136"/>
        <end position="411"/>
    </location>
</feature>
<accession>A0A1E4RNT3</accession>
<dbReference type="EMBL" id="KV454539">
    <property type="protein sequence ID" value="ODV68930.1"/>
    <property type="molecule type" value="Genomic_DNA"/>
</dbReference>
<dbReference type="SMART" id="SM00240">
    <property type="entry name" value="FHA"/>
    <property type="match status" value="1"/>
</dbReference>
<evidence type="ECO:0000256" key="5">
    <source>
        <dbReference type="RuleBase" id="RU000304"/>
    </source>
</evidence>
<dbReference type="InterPro" id="IPR000253">
    <property type="entry name" value="FHA_dom"/>
</dbReference>
<evidence type="ECO:0000259" key="6">
    <source>
        <dbReference type="PROSITE" id="PS50006"/>
    </source>
</evidence>
<feature type="domain" description="FHA" evidence="6">
    <location>
        <begin position="30"/>
        <end position="85"/>
    </location>
</feature>
<proteinExistence type="inferred from homology"/>
<dbReference type="InterPro" id="IPR011009">
    <property type="entry name" value="Kinase-like_dom_sf"/>
</dbReference>
<keyword evidence="5" id="KW-0723">Serine/threonine-protein kinase</keyword>
<keyword evidence="3 4" id="KW-0067">ATP-binding</keyword>
<organism evidence="8 9">
    <name type="scientific">Hyphopichia burtonii NRRL Y-1933</name>
    <dbReference type="NCBI Taxonomy" id="984485"/>
    <lineage>
        <taxon>Eukaryota</taxon>
        <taxon>Fungi</taxon>
        <taxon>Dikarya</taxon>
        <taxon>Ascomycota</taxon>
        <taxon>Saccharomycotina</taxon>
        <taxon>Pichiomycetes</taxon>
        <taxon>Debaryomycetaceae</taxon>
        <taxon>Hyphopichia</taxon>
    </lineage>
</organism>
<dbReference type="Pfam" id="PF00069">
    <property type="entry name" value="Pkinase"/>
    <property type="match status" value="1"/>
</dbReference>
<dbReference type="SMART" id="SM00220">
    <property type="entry name" value="S_TKc"/>
    <property type="match status" value="1"/>
</dbReference>
<dbReference type="InterPro" id="IPR000719">
    <property type="entry name" value="Prot_kinase_dom"/>
</dbReference>
<evidence type="ECO:0000259" key="7">
    <source>
        <dbReference type="PROSITE" id="PS50011"/>
    </source>
</evidence>
<keyword evidence="9" id="KW-1185">Reference proteome</keyword>
<evidence type="ECO:0000256" key="3">
    <source>
        <dbReference type="ARBA" id="ARBA00022840"/>
    </source>
</evidence>
<dbReference type="STRING" id="984485.A0A1E4RNT3"/>